<dbReference type="AlphaFoldDB" id="A0A0H2MY40"/>
<comment type="caution">
    <text evidence="1">The sequence shown here is derived from an EMBL/GenBank/DDBJ whole genome shotgun (WGS) entry which is preliminary data.</text>
</comment>
<dbReference type="EMBL" id="LAQL01000003">
    <property type="protein sequence ID" value="KLN61630.1"/>
    <property type="molecule type" value="Genomic_DNA"/>
</dbReference>
<gene>
    <name evidence="1" type="ORF">WH96_04635</name>
</gene>
<evidence type="ECO:0000313" key="1">
    <source>
        <dbReference type="EMBL" id="KLN61630.1"/>
    </source>
</evidence>
<keyword evidence="2" id="KW-1185">Reference proteome</keyword>
<organism evidence="1 2">
    <name type="scientific">Kiloniella spongiae</name>
    <dbReference type="NCBI Taxonomy" id="1489064"/>
    <lineage>
        <taxon>Bacteria</taxon>
        <taxon>Pseudomonadati</taxon>
        <taxon>Pseudomonadota</taxon>
        <taxon>Alphaproteobacteria</taxon>
        <taxon>Rhodospirillales</taxon>
        <taxon>Kiloniellaceae</taxon>
        <taxon>Kiloniella</taxon>
    </lineage>
</organism>
<proteinExistence type="predicted"/>
<sequence>MLVYELISSDFIRIRLIGSTVEERFGGSRTGTNYLDMVEEHRKPSASAALWSQVEKPCGMHVLLEQELMSGRIAYIEAVGLPISNTEGGHPLILFQNNEISRDRDDLLLENWDQFDDKEDRLLKCIRVSERRFFDLGAGIPDFRD</sequence>
<dbReference type="Proteomes" id="UP000035444">
    <property type="component" value="Unassembled WGS sequence"/>
</dbReference>
<name>A0A0H2MY40_9PROT</name>
<reference evidence="1 2" key="1">
    <citation type="submission" date="2015-03" db="EMBL/GenBank/DDBJ databases">
        <title>Genome Sequence of Kiloniella spongiae MEBiC09566, isolated from a marine sponge.</title>
        <authorList>
            <person name="Shao Z."/>
            <person name="Wang L."/>
            <person name="Li X."/>
        </authorList>
    </citation>
    <scope>NUCLEOTIDE SEQUENCE [LARGE SCALE GENOMIC DNA]</scope>
    <source>
        <strain evidence="1 2">MEBiC09566</strain>
    </source>
</reference>
<evidence type="ECO:0000313" key="2">
    <source>
        <dbReference type="Proteomes" id="UP000035444"/>
    </source>
</evidence>
<protein>
    <submittedName>
        <fullName evidence="1">Uncharacterized protein</fullName>
    </submittedName>
</protein>
<accession>A0A0H2MY40</accession>